<dbReference type="AlphaFoldDB" id="A0A1H6FPA5"/>
<reference evidence="4" key="1">
    <citation type="submission" date="2016-10" db="EMBL/GenBank/DDBJ databases">
        <authorList>
            <person name="Varghese N."/>
            <person name="Submissions S."/>
        </authorList>
    </citation>
    <scope>NUCLEOTIDE SEQUENCE [LARGE SCALE GENOMIC DNA]</scope>
    <source>
        <strain evidence="4">ATCC 35263</strain>
    </source>
</reference>
<dbReference type="STRING" id="29539.SAMN02745716_1192"/>
<feature type="transmembrane region" description="Helical" evidence="1">
    <location>
        <begin position="166"/>
        <end position="185"/>
    </location>
</feature>
<keyword evidence="1" id="KW-1133">Transmembrane helix</keyword>
<accession>A0A1H6FPA5</accession>
<dbReference type="InterPro" id="IPR018551">
    <property type="entry name" value="DUF2007"/>
</dbReference>
<dbReference type="Pfam" id="PF09413">
    <property type="entry name" value="DUF2007"/>
    <property type="match status" value="1"/>
</dbReference>
<evidence type="ECO:0000256" key="1">
    <source>
        <dbReference type="SAM" id="Phobius"/>
    </source>
</evidence>
<keyword evidence="4" id="KW-1185">Reference proteome</keyword>
<evidence type="ECO:0000313" key="3">
    <source>
        <dbReference type="EMBL" id="SEH12749.1"/>
    </source>
</evidence>
<dbReference type="EMBL" id="FNWJ01000001">
    <property type="protein sequence ID" value="SEH12749.1"/>
    <property type="molecule type" value="Genomic_DNA"/>
</dbReference>
<sequence>MCPLCARSHRPQERFCRVCGVPLRPPAGSYLADPTFDEPAWRRRLRQRARLLDPRLAEGEPVPVAGAQNEAEAELLQGLLLEEGIPSLIRRPRGFDVPDFLAGGPRELLVPAAAVERAREILAAGTGAFAEAEAGRCEGRGAESLADPGEGLSAAPRWFRDLGLRLLALALVALLAVASFGKALAELLGR</sequence>
<protein>
    <submittedName>
        <fullName evidence="3">Putative signal transducing protein</fullName>
    </submittedName>
</protein>
<organism evidence="3 4">
    <name type="scientific">Thermoleophilum album</name>
    <dbReference type="NCBI Taxonomy" id="29539"/>
    <lineage>
        <taxon>Bacteria</taxon>
        <taxon>Bacillati</taxon>
        <taxon>Actinomycetota</taxon>
        <taxon>Thermoleophilia</taxon>
        <taxon>Thermoleophilales</taxon>
        <taxon>Thermoleophilaceae</taxon>
        <taxon>Thermoleophilum</taxon>
    </lineage>
</organism>
<feature type="domain" description="DUF2007" evidence="2">
    <location>
        <begin position="67"/>
        <end position="124"/>
    </location>
</feature>
<keyword evidence="1" id="KW-0472">Membrane</keyword>
<proteinExistence type="predicted"/>
<evidence type="ECO:0000259" key="2">
    <source>
        <dbReference type="Pfam" id="PF09413"/>
    </source>
</evidence>
<dbReference type="Proteomes" id="UP000222056">
    <property type="component" value="Unassembled WGS sequence"/>
</dbReference>
<evidence type="ECO:0000313" key="4">
    <source>
        <dbReference type="Proteomes" id="UP000222056"/>
    </source>
</evidence>
<keyword evidence="1" id="KW-0812">Transmembrane</keyword>
<name>A0A1H6FPA5_THEAL</name>
<gene>
    <name evidence="3" type="ORF">SAMN02745716_1192</name>
</gene>